<accession>A0ACB7V2T7</accession>
<organism evidence="1 2">
    <name type="scientific">Dioscorea alata</name>
    <name type="common">Purple yam</name>
    <dbReference type="NCBI Taxonomy" id="55571"/>
    <lineage>
        <taxon>Eukaryota</taxon>
        <taxon>Viridiplantae</taxon>
        <taxon>Streptophyta</taxon>
        <taxon>Embryophyta</taxon>
        <taxon>Tracheophyta</taxon>
        <taxon>Spermatophyta</taxon>
        <taxon>Magnoliopsida</taxon>
        <taxon>Liliopsida</taxon>
        <taxon>Dioscoreales</taxon>
        <taxon>Dioscoreaceae</taxon>
        <taxon>Dioscorea</taxon>
    </lineage>
</organism>
<protein>
    <submittedName>
        <fullName evidence="1">Uncharacterized protein</fullName>
    </submittedName>
</protein>
<gene>
    <name evidence="1" type="ORF">IHE45_12G062800</name>
</gene>
<dbReference type="EMBL" id="CM037022">
    <property type="protein sequence ID" value="KAH7667504.1"/>
    <property type="molecule type" value="Genomic_DNA"/>
</dbReference>
<keyword evidence="2" id="KW-1185">Reference proteome</keyword>
<comment type="caution">
    <text evidence="1">The sequence shown here is derived from an EMBL/GenBank/DDBJ whole genome shotgun (WGS) entry which is preliminary data.</text>
</comment>
<proteinExistence type="predicted"/>
<name>A0ACB7V2T7_DIOAL</name>
<evidence type="ECO:0000313" key="2">
    <source>
        <dbReference type="Proteomes" id="UP000827976"/>
    </source>
</evidence>
<reference evidence="2" key="1">
    <citation type="journal article" date="2022" name="Nat. Commun.">
        <title>Chromosome evolution and the genetic basis of agronomically important traits in greater yam.</title>
        <authorList>
            <person name="Bredeson J.V."/>
            <person name="Lyons J.B."/>
            <person name="Oniyinde I.O."/>
            <person name="Okereke N.R."/>
            <person name="Kolade O."/>
            <person name="Nnabue I."/>
            <person name="Nwadili C.O."/>
            <person name="Hribova E."/>
            <person name="Parker M."/>
            <person name="Nwogha J."/>
            <person name="Shu S."/>
            <person name="Carlson J."/>
            <person name="Kariba R."/>
            <person name="Muthemba S."/>
            <person name="Knop K."/>
            <person name="Barton G.J."/>
            <person name="Sherwood A.V."/>
            <person name="Lopez-Montes A."/>
            <person name="Asiedu R."/>
            <person name="Jamnadass R."/>
            <person name="Muchugi A."/>
            <person name="Goodstein D."/>
            <person name="Egesi C.N."/>
            <person name="Featherston J."/>
            <person name="Asfaw A."/>
            <person name="Simpson G.G."/>
            <person name="Dolezel J."/>
            <person name="Hendre P.S."/>
            <person name="Van Deynze A."/>
            <person name="Kumar P.L."/>
            <person name="Obidiegwu J.E."/>
            <person name="Bhattacharjee R."/>
            <person name="Rokhsar D.S."/>
        </authorList>
    </citation>
    <scope>NUCLEOTIDE SEQUENCE [LARGE SCALE GENOMIC DNA]</scope>
    <source>
        <strain evidence="2">cv. TDa95/00328</strain>
    </source>
</reference>
<dbReference type="Proteomes" id="UP000827976">
    <property type="component" value="Chromosome 12"/>
</dbReference>
<evidence type="ECO:0000313" key="1">
    <source>
        <dbReference type="EMBL" id="KAH7667504.1"/>
    </source>
</evidence>
<sequence>MSGGLLFNPRLGSVTTGSVSASMKNLFPMRDLDLLGFDDPELFDTDADLLFHSYPSLQQEEKKRMEVMAWGADKWKGMKGRMEVPKNNEKAAKVVNLKMSPRMIQQPR</sequence>